<keyword evidence="1" id="KW-1133">Transmembrane helix</keyword>
<dbReference type="Proteomes" id="UP001268651">
    <property type="component" value="Unassembled WGS sequence"/>
</dbReference>
<feature type="transmembrane region" description="Helical" evidence="1">
    <location>
        <begin position="389"/>
        <end position="408"/>
    </location>
</feature>
<feature type="transmembrane region" description="Helical" evidence="1">
    <location>
        <begin position="301"/>
        <end position="322"/>
    </location>
</feature>
<organism evidence="2 3">
    <name type="scientific">Gilvirhabdus luticola</name>
    <dbReference type="NCBI Taxonomy" id="3079858"/>
    <lineage>
        <taxon>Bacteria</taxon>
        <taxon>Pseudomonadati</taxon>
        <taxon>Bacteroidota</taxon>
        <taxon>Flavobacteriia</taxon>
        <taxon>Flavobacteriales</taxon>
        <taxon>Flavobacteriaceae</taxon>
        <taxon>Gilvirhabdus</taxon>
    </lineage>
</organism>
<proteinExistence type="predicted"/>
<comment type="caution">
    <text evidence="2">The sequence shown here is derived from an EMBL/GenBank/DDBJ whole genome shotgun (WGS) entry which is preliminary data.</text>
</comment>
<feature type="transmembrane region" description="Helical" evidence="1">
    <location>
        <begin position="190"/>
        <end position="206"/>
    </location>
</feature>
<feature type="transmembrane region" description="Helical" evidence="1">
    <location>
        <begin position="238"/>
        <end position="263"/>
    </location>
</feature>
<keyword evidence="1" id="KW-0472">Membrane</keyword>
<sequence length="480" mass="56236">MQQKLTFLRLNYIPIVFVITSALFYWSFAYDLHRADTIKLLILYVALFFLFYKLVQRLKHNFKFLAWLAFGFRVVFILAIPNLSQDFYRFIWDGRLILEGINPYLYTPESFIAKGVLPVEQAQELYDGMGTLNGSHFTNYPPLNQLCFVIAGLLAGKSILGSVVVMRLLIIAADFGTLYFSQKLLERLKLPTYHIFWYVFNPFIIIELTGNLHFEGVMIFFLIWSIYLLHLGKWQWSALLFGCSASIKLIPLLFLPVLIIWFIKQNVIASETRQSVSNNRIATSQVPRNDNWISFTGMTKFLVFVTIVCLTIIVSFMPFSSIEFITNFTETTALWFNNFEFNASIFYVVRTVGYWFVSFNIIPYYGWFIAVVIPILIFFLIYKRKHKNTTLDIIITILFALSLYYFTATTVHPWYITTLLALSIFTRYKFTLAWSFIAILSYTAYSQDNYTENLWLVTLEYILVYGVFIWEVLLKKPIKI</sequence>
<keyword evidence="1" id="KW-0812">Transmembrane</keyword>
<dbReference type="Pfam" id="PF26314">
    <property type="entry name" value="MptA_B_family"/>
    <property type="match status" value="1"/>
</dbReference>
<feature type="transmembrane region" description="Helical" evidence="1">
    <location>
        <begin position="212"/>
        <end position="231"/>
    </location>
</feature>
<feature type="transmembrane region" description="Helical" evidence="1">
    <location>
        <begin position="454"/>
        <end position="473"/>
    </location>
</feature>
<accession>A0ABU3U471</accession>
<dbReference type="RefSeq" id="WP_316661006.1">
    <property type="nucleotide sequence ID" value="NZ_JAWHTF010000001.1"/>
</dbReference>
<dbReference type="EMBL" id="JAWHTF010000001">
    <property type="protein sequence ID" value="MDU8885146.1"/>
    <property type="molecule type" value="Genomic_DNA"/>
</dbReference>
<evidence type="ECO:0000313" key="2">
    <source>
        <dbReference type="EMBL" id="MDU8885146.1"/>
    </source>
</evidence>
<feature type="transmembrane region" description="Helical" evidence="1">
    <location>
        <begin position="414"/>
        <end position="442"/>
    </location>
</feature>
<gene>
    <name evidence="2" type="ORF">RXV94_03165</name>
</gene>
<reference evidence="2 3" key="1">
    <citation type="submission" date="2023-10" db="EMBL/GenBank/DDBJ databases">
        <title>Marimonas sp. nov. isolated from tidal mud flat.</title>
        <authorList>
            <person name="Jaincy N.J."/>
            <person name="Srinivasan S."/>
            <person name="Lee S.-S."/>
        </authorList>
    </citation>
    <scope>NUCLEOTIDE SEQUENCE [LARGE SCALE GENOMIC DNA]</scope>
    <source>
        <strain evidence="2 3">MJ-SS3</strain>
    </source>
</reference>
<evidence type="ECO:0000313" key="3">
    <source>
        <dbReference type="Proteomes" id="UP001268651"/>
    </source>
</evidence>
<protein>
    <submittedName>
        <fullName evidence="2">Glycosyltransferase 87 family protein</fullName>
    </submittedName>
</protein>
<feature type="transmembrane region" description="Helical" evidence="1">
    <location>
        <begin position="148"/>
        <end position="170"/>
    </location>
</feature>
<evidence type="ECO:0000256" key="1">
    <source>
        <dbReference type="SAM" id="Phobius"/>
    </source>
</evidence>
<feature type="transmembrane region" description="Helical" evidence="1">
    <location>
        <begin position="35"/>
        <end position="52"/>
    </location>
</feature>
<feature type="transmembrane region" description="Helical" evidence="1">
    <location>
        <begin position="12"/>
        <end position="29"/>
    </location>
</feature>
<feature type="transmembrane region" description="Helical" evidence="1">
    <location>
        <begin position="334"/>
        <end position="356"/>
    </location>
</feature>
<name>A0ABU3U471_9FLAO</name>
<feature type="transmembrane region" description="Helical" evidence="1">
    <location>
        <begin position="362"/>
        <end position="382"/>
    </location>
</feature>
<feature type="transmembrane region" description="Helical" evidence="1">
    <location>
        <begin position="64"/>
        <end position="83"/>
    </location>
</feature>
<keyword evidence="3" id="KW-1185">Reference proteome</keyword>